<keyword evidence="1" id="KW-1133">Transmembrane helix</keyword>
<dbReference type="AlphaFoldDB" id="A0A0F9ADB3"/>
<accession>A0A0F9ADB3</accession>
<keyword evidence="1" id="KW-0472">Membrane</keyword>
<gene>
    <name evidence="2" type="ORF">LCGC14_2664500</name>
</gene>
<evidence type="ECO:0000256" key="1">
    <source>
        <dbReference type="SAM" id="Phobius"/>
    </source>
</evidence>
<evidence type="ECO:0000313" key="2">
    <source>
        <dbReference type="EMBL" id="KKK96265.1"/>
    </source>
</evidence>
<sequence length="40" mass="4368">MEEQALLETWQVVVLVILFVGGLIVGGWGIHNTPPEDCGF</sequence>
<protein>
    <submittedName>
        <fullName evidence="2">Uncharacterized protein</fullName>
    </submittedName>
</protein>
<reference evidence="2" key="1">
    <citation type="journal article" date="2015" name="Nature">
        <title>Complex archaea that bridge the gap between prokaryotes and eukaryotes.</title>
        <authorList>
            <person name="Spang A."/>
            <person name="Saw J.H."/>
            <person name="Jorgensen S.L."/>
            <person name="Zaremba-Niedzwiedzka K."/>
            <person name="Martijn J."/>
            <person name="Lind A.E."/>
            <person name="van Eijk R."/>
            <person name="Schleper C."/>
            <person name="Guy L."/>
            <person name="Ettema T.J."/>
        </authorList>
    </citation>
    <scope>NUCLEOTIDE SEQUENCE</scope>
</reference>
<organism evidence="2">
    <name type="scientific">marine sediment metagenome</name>
    <dbReference type="NCBI Taxonomy" id="412755"/>
    <lineage>
        <taxon>unclassified sequences</taxon>
        <taxon>metagenomes</taxon>
        <taxon>ecological metagenomes</taxon>
    </lineage>
</organism>
<proteinExistence type="predicted"/>
<dbReference type="EMBL" id="LAZR01046557">
    <property type="protein sequence ID" value="KKK96265.1"/>
    <property type="molecule type" value="Genomic_DNA"/>
</dbReference>
<comment type="caution">
    <text evidence="2">The sequence shown here is derived from an EMBL/GenBank/DDBJ whole genome shotgun (WGS) entry which is preliminary data.</text>
</comment>
<keyword evidence="1" id="KW-0812">Transmembrane</keyword>
<name>A0A0F9ADB3_9ZZZZ</name>
<feature type="transmembrane region" description="Helical" evidence="1">
    <location>
        <begin position="12"/>
        <end position="30"/>
    </location>
</feature>